<keyword evidence="12" id="KW-1185">Reference proteome</keyword>
<reference evidence="13" key="1">
    <citation type="submission" date="2016-11" db="UniProtKB">
        <authorList>
            <consortium name="WormBaseParasite"/>
        </authorList>
    </citation>
    <scope>IDENTIFICATION</scope>
</reference>
<dbReference type="WBParaSite" id="MhA1_Contig565.frz3.gene12">
    <property type="protein sequence ID" value="MhA1_Contig565.frz3.gene12"/>
    <property type="gene ID" value="MhA1_Contig565.frz3.gene12"/>
</dbReference>
<name>A0A1I8BSK5_MELHA</name>
<dbReference type="EC" id="2.1.1.244" evidence="5"/>
<dbReference type="AlphaFoldDB" id="A0A1I8BSK5"/>
<dbReference type="OMA" id="PVRMYCL"/>
<feature type="binding site" evidence="11">
    <location>
        <position position="66"/>
    </location>
    <ligand>
        <name>S-adenosyl-L-methionine</name>
        <dbReference type="ChEBI" id="CHEBI:59789"/>
    </ligand>
</feature>
<dbReference type="GO" id="GO:0071885">
    <property type="term" value="F:N-terminal protein N-methyltransferase activity"/>
    <property type="evidence" value="ECO:0007669"/>
    <property type="project" value="UniProtKB-EC"/>
</dbReference>
<evidence type="ECO:0000256" key="10">
    <source>
        <dbReference type="ARBA" id="ARBA00048167"/>
    </source>
</evidence>
<dbReference type="GO" id="GO:0005737">
    <property type="term" value="C:cytoplasm"/>
    <property type="evidence" value="ECO:0007669"/>
    <property type="project" value="TreeGrafter"/>
</dbReference>
<comment type="catalytic activity">
    <reaction evidence="10">
        <text>N-terminal L-alanyl-L-prolyl-L-lysyl-[protein] + 3 S-adenosyl-L-methionine = N-terminal N,N,N-trimethyl-L-alanyl-L-prolyl-L-lysyl-[protein] + 3 S-adenosyl-L-homocysteine + 3 H(+)</text>
        <dbReference type="Rhea" id="RHEA:54712"/>
        <dbReference type="Rhea" id="RHEA-COMP:13785"/>
        <dbReference type="Rhea" id="RHEA-COMP:13971"/>
        <dbReference type="ChEBI" id="CHEBI:15378"/>
        <dbReference type="ChEBI" id="CHEBI:57856"/>
        <dbReference type="ChEBI" id="CHEBI:59789"/>
        <dbReference type="ChEBI" id="CHEBI:138057"/>
        <dbReference type="ChEBI" id="CHEBI:138315"/>
        <dbReference type="EC" id="2.1.1.244"/>
    </reaction>
</comment>
<evidence type="ECO:0000256" key="8">
    <source>
        <dbReference type="ARBA" id="ARBA00047306"/>
    </source>
</evidence>
<accession>A0A1I8BSK5</accession>
<proteinExistence type="inferred from homology"/>
<dbReference type="SUPFAM" id="SSF53335">
    <property type="entry name" value="S-adenosyl-L-methionine-dependent methyltransferases"/>
    <property type="match status" value="1"/>
</dbReference>
<evidence type="ECO:0000256" key="4">
    <source>
        <dbReference type="ARBA" id="ARBA00022691"/>
    </source>
</evidence>
<keyword evidence="2" id="KW-0489">Methyltransferase</keyword>
<keyword evidence="3" id="KW-0808">Transferase</keyword>
<comment type="catalytic activity">
    <reaction evidence="9">
        <text>N-terminal L-prolyl-L-prolyl-L-lysyl-[protein] + 2 S-adenosyl-L-methionine = N-terminal N,N-dimethyl-L-prolyl-L-prolyl-L-lysyl-[protein] + 2 S-adenosyl-L-homocysteine + 2 H(+)</text>
        <dbReference type="Rhea" id="RHEA:54736"/>
        <dbReference type="Rhea" id="RHEA-COMP:13787"/>
        <dbReference type="Rhea" id="RHEA-COMP:13974"/>
        <dbReference type="ChEBI" id="CHEBI:15378"/>
        <dbReference type="ChEBI" id="CHEBI:57856"/>
        <dbReference type="ChEBI" id="CHEBI:59789"/>
        <dbReference type="ChEBI" id="CHEBI:138059"/>
        <dbReference type="ChEBI" id="CHEBI:138318"/>
        <dbReference type="EC" id="2.1.1.244"/>
    </reaction>
</comment>
<organism evidence="12 13">
    <name type="scientific">Meloidogyne hapla</name>
    <name type="common">Root-knot nematode worm</name>
    <dbReference type="NCBI Taxonomy" id="6305"/>
    <lineage>
        <taxon>Eukaryota</taxon>
        <taxon>Metazoa</taxon>
        <taxon>Ecdysozoa</taxon>
        <taxon>Nematoda</taxon>
        <taxon>Chromadorea</taxon>
        <taxon>Rhabditida</taxon>
        <taxon>Tylenchina</taxon>
        <taxon>Tylenchomorpha</taxon>
        <taxon>Tylenchoidea</taxon>
        <taxon>Meloidogynidae</taxon>
        <taxon>Meloidogyninae</taxon>
        <taxon>Meloidogyne</taxon>
    </lineage>
</organism>
<dbReference type="InterPro" id="IPR008576">
    <property type="entry name" value="MeTrfase_NTM1"/>
</dbReference>
<feature type="binding site" evidence="11">
    <location>
        <position position="61"/>
    </location>
    <ligand>
        <name>S-adenosyl-L-methionine</name>
        <dbReference type="ChEBI" id="CHEBI:59789"/>
    </ligand>
</feature>
<evidence type="ECO:0000313" key="13">
    <source>
        <dbReference type="WBParaSite" id="MhA1_Contig565.frz3.gene12"/>
    </source>
</evidence>
<evidence type="ECO:0000256" key="1">
    <source>
        <dbReference type="ARBA" id="ARBA00009059"/>
    </source>
</evidence>
<evidence type="ECO:0000256" key="5">
    <source>
        <dbReference type="ARBA" id="ARBA00039112"/>
    </source>
</evidence>
<evidence type="ECO:0000256" key="3">
    <source>
        <dbReference type="ARBA" id="ARBA00022679"/>
    </source>
</evidence>
<dbReference type="Proteomes" id="UP000095281">
    <property type="component" value="Unplaced"/>
</dbReference>
<dbReference type="PANTHER" id="PTHR12753">
    <property type="entry name" value="AD-003 - RELATED"/>
    <property type="match status" value="1"/>
</dbReference>
<evidence type="ECO:0000256" key="2">
    <source>
        <dbReference type="ARBA" id="ARBA00022603"/>
    </source>
</evidence>
<evidence type="ECO:0000256" key="7">
    <source>
        <dbReference type="ARBA" id="ARBA00043129"/>
    </source>
</evidence>
<dbReference type="CDD" id="cd02440">
    <property type="entry name" value="AdoMet_MTases"/>
    <property type="match status" value="1"/>
</dbReference>
<dbReference type="PIRSF" id="PIRSF016958">
    <property type="entry name" value="DUF858_MeTrfase_lik"/>
    <property type="match status" value="1"/>
</dbReference>
<feature type="binding site" evidence="11">
    <location>
        <position position="128"/>
    </location>
    <ligand>
        <name>S-adenosyl-L-methionine</name>
        <dbReference type="ChEBI" id="CHEBI:59789"/>
    </ligand>
</feature>
<evidence type="ECO:0000313" key="12">
    <source>
        <dbReference type="Proteomes" id="UP000095281"/>
    </source>
</evidence>
<evidence type="ECO:0000256" key="9">
    <source>
        <dbReference type="ARBA" id="ARBA00047885"/>
    </source>
</evidence>
<keyword evidence="4 11" id="KW-0949">S-adenosyl-L-methionine</keyword>
<dbReference type="Gene3D" id="3.40.50.150">
    <property type="entry name" value="Vaccinia Virus protein VP39"/>
    <property type="match status" value="1"/>
</dbReference>
<evidence type="ECO:0000256" key="11">
    <source>
        <dbReference type="PIRSR" id="PIRSR016958-1"/>
    </source>
</evidence>
<dbReference type="InterPro" id="IPR029063">
    <property type="entry name" value="SAM-dependent_MTases_sf"/>
</dbReference>
<evidence type="ECO:0000256" key="6">
    <source>
        <dbReference type="ARBA" id="ARBA00039449"/>
    </source>
</evidence>
<dbReference type="PANTHER" id="PTHR12753:SF0">
    <property type="entry name" value="ALPHA N-TERMINAL PROTEIN METHYLTRANSFERASE 1"/>
    <property type="match status" value="1"/>
</dbReference>
<dbReference type="GO" id="GO:0032259">
    <property type="term" value="P:methylation"/>
    <property type="evidence" value="ECO:0007669"/>
    <property type="project" value="UniProtKB-KW"/>
</dbReference>
<comment type="catalytic activity">
    <reaction evidence="8">
        <text>N-terminal L-seryl-L-prolyl-L-lysyl-[protein] + 3 S-adenosyl-L-methionine = N-terminal N,N,N-trimethyl-L-seryl-L-prolyl-L-lysyl-[protein] + 3 S-adenosyl-L-homocysteine + 3 H(+)</text>
        <dbReference type="Rhea" id="RHEA:54724"/>
        <dbReference type="Rhea" id="RHEA-COMP:13789"/>
        <dbReference type="Rhea" id="RHEA-COMP:13973"/>
        <dbReference type="ChEBI" id="CHEBI:15378"/>
        <dbReference type="ChEBI" id="CHEBI:57856"/>
        <dbReference type="ChEBI" id="CHEBI:59789"/>
        <dbReference type="ChEBI" id="CHEBI:138061"/>
        <dbReference type="ChEBI" id="CHEBI:138317"/>
        <dbReference type="EC" id="2.1.1.244"/>
    </reaction>
</comment>
<dbReference type="Pfam" id="PF05891">
    <property type="entry name" value="Methyltransf_PK"/>
    <property type="match status" value="1"/>
</dbReference>
<dbReference type="FunFam" id="3.40.50.150:FF:000025">
    <property type="entry name" value="N-terminal Xaa-Pro-Lys N-methyltransferase 1"/>
    <property type="match status" value="1"/>
</dbReference>
<protein>
    <recommendedName>
        <fullName evidence="6">Alpha N-terminal protein methyltransferase 1</fullName>
        <ecNumber evidence="5">2.1.1.244</ecNumber>
    </recommendedName>
    <alternativeName>
        <fullName evidence="7">X-Pro-Lys N-terminal protein methyltransferase 1</fullName>
    </alternativeName>
</protein>
<comment type="similarity">
    <text evidence="1">Belongs to the methyltransferase superfamily. NTM1 family.</text>
</comment>
<sequence length="223" mass="25751">MNEVNYDKAYKHWSSVTSNVDGMLGGFEKLHSTDINSSKQLLDDLNKKQLLTKFERALDCGSGIGRITKHLLLPKFNYVDMVDFAETFIEQSSKYIGAEGDSRIQNKFIESLHTFKPKTKVYDLIWIQWVIGQLSDVDLTNFLRRCKKGLNKNGCIIIKDNVTSQDEGRIFDESDNSWTRPLSELRSIIENADLNIVLERRQLFFPKNIFPVYMFVLKPSDIS</sequence>